<name>A0AA36MD84_CYLNA</name>
<evidence type="ECO:0000256" key="2">
    <source>
        <dbReference type="ARBA" id="ARBA00022692"/>
    </source>
</evidence>
<keyword evidence="2 5" id="KW-0812">Transmembrane</keyword>
<comment type="subcellular location">
    <subcellularLocation>
        <location evidence="1">Membrane</location>
    </subcellularLocation>
</comment>
<dbReference type="InterPro" id="IPR019424">
    <property type="entry name" value="7TM_GPCR_Srsx"/>
</dbReference>
<dbReference type="EMBL" id="CATQJL010000316">
    <property type="protein sequence ID" value="CAJ0605883.1"/>
    <property type="molecule type" value="Genomic_DNA"/>
</dbReference>
<dbReference type="AlphaFoldDB" id="A0AA36MD84"/>
<dbReference type="SUPFAM" id="SSF81321">
    <property type="entry name" value="Family A G protein-coupled receptor-like"/>
    <property type="match status" value="1"/>
</dbReference>
<keyword evidence="4 5" id="KW-0472">Membrane</keyword>
<evidence type="ECO:0000256" key="4">
    <source>
        <dbReference type="ARBA" id="ARBA00023136"/>
    </source>
</evidence>
<proteinExistence type="predicted"/>
<dbReference type="SMART" id="SM01381">
    <property type="entry name" value="7TM_GPCR_Srsx"/>
    <property type="match status" value="1"/>
</dbReference>
<feature type="transmembrane region" description="Helical" evidence="5">
    <location>
        <begin position="74"/>
        <end position="97"/>
    </location>
</feature>
<feature type="transmembrane region" description="Helical" evidence="5">
    <location>
        <begin position="144"/>
        <end position="166"/>
    </location>
</feature>
<dbReference type="Pfam" id="PF10320">
    <property type="entry name" value="7TM_GPCR_Srsx"/>
    <property type="match status" value="1"/>
</dbReference>
<evidence type="ECO:0000256" key="3">
    <source>
        <dbReference type="ARBA" id="ARBA00022989"/>
    </source>
</evidence>
<organism evidence="6 7">
    <name type="scientific">Cylicocyclus nassatus</name>
    <name type="common">Nematode worm</name>
    <dbReference type="NCBI Taxonomy" id="53992"/>
    <lineage>
        <taxon>Eukaryota</taxon>
        <taxon>Metazoa</taxon>
        <taxon>Ecdysozoa</taxon>
        <taxon>Nematoda</taxon>
        <taxon>Chromadorea</taxon>
        <taxon>Rhabditida</taxon>
        <taxon>Rhabditina</taxon>
        <taxon>Rhabditomorpha</taxon>
        <taxon>Strongyloidea</taxon>
        <taxon>Strongylidae</taxon>
        <taxon>Cylicocyclus</taxon>
    </lineage>
</organism>
<reference evidence="6" key="1">
    <citation type="submission" date="2023-07" db="EMBL/GenBank/DDBJ databases">
        <authorList>
            <consortium name="CYATHOMIX"/>
        </authorList>
    </citation>
    <scope>NUCLEOTIDE SEQUENCE</scope>
    <source>
        <strain evidence="6">N/A</strain>
    </source>
</reference>
<evidence type="ECO:0008006" key="8">
    <source>
        <dbReference type="Google" id="ProtNLM"/>
    </source>
</evidence>
<evidence type="ECO:0000313" key="6">
    <source>
        <dbReference type="EMBL" id="CAJ0605883.1"/>
    </source>
</evidence>
<dbReference type="PANTHER" id="PTHR23360">
    <property type="entry name" value="G-PROTEIN COUPLED RECEPTORS FAMILY 1 PROFILE DOMAIN-CONTAINING PROTEIN-RELATED"/>
    <property type="match status" value="1"/>
</dbReference>
<dbReference type="InterPro" id="IPR000276">
    <property type="entry name" value="GPCR_Rhodpsn"/>
</dbReference>
<gene>
    <name evidence="6" type="ORF">CYNAS_LOCUS17866</name>
</gene>
<dbReference type="Gene3D" id="1.20.1070.10">
    <property type="entry name" value="Rhodopsin 7-helix transmembrane proteins"/>
    <property type="match status" value="1"/>
</dbReference>
<evidence type="ECO:0000256" key="5">
    <source>
        <dbReference type="SAM" id="Phobius"/>
    </source>
</evidence>
<feature type="transmembrane region" description="Helical" evidence="5">
    <location>
        <begin position="21"/>
        <end position="47"/>
    </location>
</feature>
<dbReference type="GO" id="GO:0016020">
    <property type="term" value="C:membrane"/>
    <property type="evidence" value="ECO:0007669"/>
    <property type="project" value="UniProtKB-SubCell"/>
</dbReference>
<keyword evidence="3 5" id="KW-1133">Transmembrane helix</keyword>
<keyword evidence="7" id="KW-1185">Reference proteome</keyword>
<comment type="caution">
    <text evidence="6">The sequence shown here is derived from an EMBL/GenBank/DDBJ whole genome shotgun (WGS) entry which is preliminary data.</text>
</comment>
<sequence>MFSQYMMLSVQYFSPNQMVPRYVCIQLQFLPLFGGAFSAILIFTVAIDRLMSLYVFYEVMCGIMDAMHGQFQTLYMLILCTLSFFTLVTYVIFLVKVRRKSINPHMKEIYRSLIVTSFTIVMCSLAVGFGLFVDNILHIYSDSMDLLAGISINISIAANFFVYYAISKQHRTAINKYLYIDTLKSALGLSEKKVRKFVVTVTVIE</sequence>
<evidence type="ECO:0000256" key="1">
    <source>
        <dbReference type="ARBA" id="ARBA00004370"/>
    </source>
</evidence>
<dbReference type="GO" id="GO:0004930">
    <property type="term" value="F:G protein-coupled receptor activity"/>
    <property type="evidence" value="ECO:0007669"/>
    <property type="project" value="InterPro"/>
</dbReference>
<evidence type="ECO:0000313" key="7">
    <source>
        <dbReference type="Proteomes" id="UP001176961"/>
    </source>
</evidence>
<accession>A0AA36MD84</accession>
<protein>
    <recommendedName>
        <fullName evidence="8">G-protein coupled receptors family 1 profile domain-containing protein</fullName>
    </recommendedName>
</protein>
<dbReference type="Proteomes" id="UP001176961">
    <property type="component" value="Unassembled WGS sequence"/>
</dbReference>
<feature type="transmembrane region" description="Helical" evidence="5">
    <location>
        <begin position="109"/>
        <end position="132"/>
    </location>
</feature>
<dbReference type="InterPro" id="IPR047130">
    <property type="entry name" value="7TM_GPCR_Srsx_nematod"/>
</dbReference>